<evidence type="ECO:0000256" key="17">
    <source>
        <dbReference type="ARBA" id="ARBA00048182"/>
    </source>
</evidence>
<dbReference type="GO" id="GO:0005102">
    <property type="term" value="F:signaling receptor binding"/>
    <property type="evidence" value="ECO:0007669"/>
    <property type="project" value="UniProtKB-ARBA"/>
</dbReference>
<dbReference type="PANTHER" id="PTHR11069">
    <property type="entry name" value="GLUCOSYLCERAMIDASE"/>
    <property type="match status" value="1"/>
</dbReference>
<keyword evidence="9 23" id="KW-0746">Sphingolipid metabolism</keyword>
<organism evidence="26 27">
    <name type="scientific">Cairina moschata</name>
    <name type="common">Muscovy duck</name>
    <dbReference type="NCBI Taxonomy" id="8855"/>
    <lineage>
        <taxon>Eukaryota</taxon>
        <taxon>Metazoa</taxon>
        <taxon>Chordata</taxon>
        <taxon>Craniata</taxon>
        <taxon>Vertebrata</taxon>
        <taxon>Euteleostomi</taxon>
        <taxon>Archelosauria</taxon>
        <taxon>Archosauria</taxon>
        <taxon>Dinosauria</taxon>
        <taxon>Saurischia</taxon>
        <taxon>Theropoda</taxon>
        <taxon>Coelurosauria</taxon>
        <taxon>Aves</taxon>
        <taxon>Neognathae</taxon>
        <taxon>Galloanserae</taxon>
        <taxon>Anseriformes</taxon>
        <taxon>Anatidae</taxon>
        <taxon>Anatinae</taxon>
        <taxon>Cairina</taxon>
    </lineage>
</organism>
<comment type="pathway">
    <text evidence="4">Sphingolipid metabolism.</text>
</comment>
<keyword evidence="23" id="KW-0326">Glycosidase</keyword>
<comment type="catalytic activity">
    <reaction evidence="11">
        <text>beta-D-xylosyl-(1&lt;-&gt;1')-N-(9Z-octadecenoyl)-sphing-4-enine + cholesterol = cholesteryl 3-beta-D-xyloside + N-(9Z-octadecenoyl)-sphing-4-enine</text>
        <dbReference type="Rhea" id="RHEA:70251"/>
        <dbReference type="ChEBI" id="CHEBI:16113"/>
        <dbReference type="ChEBI" id="CHEBI:77996"/>
        <dbReference type="ChEBI" id="CHEBI:189067"/>
        <dbReference type="ChEBI" id="CHEBI:189081"/>
    </reaction>
    <physiologicalReaction direction="left-to-right" evidence="11">
        <dbReference type="Rhea" id="RHEA:70252"/>
    </physiologicalReaction>
</comment>
<accession>A0A8C3CI32</accession>
<dbReference type="InterPro" id="IPR013780">
    <property type="entry name" value="Glyco_hydro_b"/>
</dbReference>
<evidence type="ECO:0000256" key="9">
    <source>
        <dbReference type="ARBA" id="ARBA00022919"/>
    </source>
</evidence>
<dbReference type="SUPFAM" id="SSF51445">
    <property type="entry name" value="(Trans)glycosidases"/>
    <property type="match status" value="1"/>
</dbReference>
<name>A0A8C3CI32_CAIMO</name>
<evidence type="ECO:0000259" key="24">
    <source>
        <dbReference type="Pfam" id="PF02055"/>
    </source>
</evidence>
<dbReference type="EC" id="3.2.1.45" evidence="23"/>
<comment type="catalytic activity">
    <reaction evidence="15">
        <text>a beta-D-glucosyl-(1&lt;-&gt;1')-N-acylsphing-4-enine + cholesterol = cholesteryl 3-beta-D-glucoside + an N-acylsphing-4-enine</text>
        <dbReference type="Rhea" id="RHEA:58264"/>
        <dbReference type="ChEBI" id="CHEBI:16113"/>
        <dbReference type="ChEBI" id="CHEBI:17495"/>
        <dbReference type="ChEBI" id="CHEBI:22801"/>
        <dbReference type="ChEBI" id="CHEBI:52639"/>
    </reaction>
    <physiologicalReaction direction="left-to-right" evidence="15">
        <dbReference type="Rhea" id="RHEA:58265"/>
    </physiologicalReaction>
    <physiologicalReaction direction="right-to-left" evidence="15">
        <dbReference type="Rhea" id="RHEA:58266"/>
    </physiologicalReaction>
</comment>
<comment type="subcellular location">
    <subcellularLocation>
        <location evidence="2">Lysosome membrane</location>
        <topology evidence="2">Peripheral membrane protein</topology>
        <orientation evidence="2">Lumenal side</orientation>
    </subcellularLocation>
</comment>
<evidence type="ECO:0000259" key="25">
    <source>
        <dbReference type="Pfam" id="PF17189"/>
    </source>
</evidence>
<dbReference type="InterPro" id="IPR017853">
    <property type="entry name" value="GH"/>
</dbReference>
<evidence type="ECO:0000256" key="15">
    <source>
        <dbReference type="ARBA" id="ARBA00048055"/>
    </source>
</evidence>
<dbReference type="Gene3D" id="2.60.40.1180">
    <property type="entry name" value="Golgi alpha-mannosidase II"/>
    <property type="match status" value="1"/>
</dbReference>
<dbReference type="GO" id="GO:0016241">
    <property type="term" value="P:regulation of macroautophagy"/>
    <property type="evidence" value="ECO:0007669"/>
    <property type="project" value="UniProtKB-ARBA"/>
</dbReference>
<evidence type="ECO:0000256" key="16">
    <source>
        <dbReference type="ARBA" id="ARBA00048111"/>
    </source>
</evidence>
<comment type="catalytic activity">
    <reaction evidence="13">
        <text>a beta-D-galactosyl-(1&lt;-&gt;1')-N-acylsphing-4-enine + H2O = an N-acylsphing-4-enine + D-galactose</text>
        <dbReference type="Rhea" id="RHEA:14297"/>
        <dbReference type="ChEBI" id="CHEBI:4139"/>
        <dbReference type="ChEBI" id="CHEBI:15377"/>
        <dbReference type="ChEBI" id="CHEBI:18390"/>
        <dbReference type="ChEBI" id="CHEBI:52639"/>
        <dbReference type="EC" id="3.2.1.46"/>
    </reaction>
    <physiologicalReaction direction="left-to-right" evidence="13">
        <dbReference type="Rhea" id="RHEA:14298"/>
    </physiologicalReaction>
</comment>
<dbReference type="GO" id="GO:0005765">
    <property type="term" value="C:lysosomal membrane"/>
    <property type="evidence" value="ECO:0007669"/>
    <property type="project" value="UniProtKB-SubCell"/>
</dbReference>
<comment type="catalytic activity">
    <reaction evidence="19">
        <text>a beta-D-xylosyl-(1&lt;-&gt;1')-N-acylsphing-4-enine + cholesterol = cholesteryl 3-beta-D-xyloside + an N-acylsphing-4-enine</text>
        <dbReference type="Rhea" id="RHEA:70239"/>
        <dbReference type="ChEBI" id="CHEBI:16113"/>
        <dbReference type="ChEBI" id="CHEBI:52639"/>
        <dbReference type="ChEBI" id="CHEBI:189067"/>
        <dbReference type="ChEBI" id="CHEBI:189068"/>
    </reaction>
    <physiologicalReaction direction="left-to-right" evidence="19">
        <dbReference type="Rhea" id="RHEA:70240"/>
    </physiologicalReaction>
</comment>
<protein>
    <recommendedName>
        <fullName evidence="23">Glucosylceramidase</fullName>
        <ecNumber evidence="23">3.2.1.45</ecNumber>
    </recommendedName>
</protein>
<dbReference type="GO" id="GO:0004336">
    <property type="term" value="F:galactosylceramidase activity"/>
    <property type="evidence" value="ECO:0007669"/>
    <property type="project" value="UniProtKB-EC"/>
</dbReference>
<evidence type="ECO:0000256" key="7">
    <source>
        <dbReference type="ARBA" id="ARBA00022729"/>
    </source>
</evidence>
<evidence type="ECO:0000256" key="20">
    <source>
        <dbReference type="ARBA" id="ARBA00048880"/>
    </source>
</evidence>
<dbReference type="FunFam" id="3.20.20.80:FF:000030">
    <property type="entry name" value="Lysosomal acid glucosylceramidase"/>
    <property type="match status" value="1"/>
</dbReference>
<sequence length="506" mass="56614">MPRTATRWTPWCCRPRAPTSSTRAARPASGWSAARGASSAASVPQVPAVCRQRVLLQVSRELSQAGFSLAGLLLTLNISVLYQHVKGFGGSLSDAAALNILGLSQPAQDNLLQSYFSENGIEYNLVRVPMACSDFSVRPYSYDDVPYDYELKHFKLAEEDVKMKIPILHRALAMAKRQLSLYASPWTSPAWMKSNEDVRGKGMLKGQAGDKYHKTWANYFIKFLDEYAKHNLTFWAVTAQNEPLAALLAHPQFPTIAFTAVQQRDFVAQDLGPVLAQSSHSTRLIIMDDQRIHLPAWAKVVLGNVTAARYVAGVGIHWYLDSIVPASCSLEATHKLFPNHFLLYTEACSGFLTYRFSVSLGCWERGDRYSHSILTVLNHFVAGWTDWNLALDLQGGPNWVENYVDSPVIVDSSKDVFYKQPMFYHMGHFSKFIPEGSRRVGLHSIRRCLFCQLEHVALLRPDGTIVLVVLNRSAWDVPFGISDPAVGFIEAVAPASSIQTYLWRRQ</sequence>
<dbReference type="PRINTS" id="PR00843">
    <property type="entry name" value="GLHYDRLASE30"/>
</dbReference>
<dbReference type="GO" id="GO:0032006">
    <property type="term" value="P:regulation of TOR signaling"/>
    <property type="evidence" value="ECO:0007669"/>
    <property type="project" value="UniProtKB-ARBA"/>
</dbReference>
<keyword evidence="7" id="KW-0732">Signal</keyword>
<dbReference type="GO" id="GO:0046527">
    <property type="term" value="F:glucosyltransferase activity"/>
    <property type="evidence" value="ECO:0007669"/>
    <property type="project" value="UniProtKB-ARBA"/>
</dbReference>
<proteinExistence type="inferred from homology"/>
<comment type="catalytic activity">
    <reaction evidence="20">
        <text>beta-D-glucosyl-(1&lt;-&gt;1')-N-(15Z-tetracosenoyl)-sphing-4-enine + cholesterol = N-(15Z-tetracosenoyl)-sphing-4-enine + cholesteryl 3-beta-D-glucoside</text>
        <dbReference type="Rhea" id="RHEA:70315"/>
        <dbReference type="ChEBI" id="CHEBI:16113"/>
        <dbReference type="ChEBI" id="CHEBI:17495"/>
        <dbReference type="ChEBI" id="CHEBI:74450"/>
        <dbReference type="ChEBI" id="CHEBI:76302"/>
    </reaction>
    <physiologicalReaction direction="left-to-right" evidence="20">
        <dbReference type="Rhea" id="RHEA:70316"/>
    </physiologicalReaction>
    <physiologicalReaction direction="right-to-left" evidence="20">
        <dbReference type="Rhea" id="RHEA:70317"/>
    </physiologicalReaction>
</comment>
<evidence type="ECO:0000313" key="26">
    <source>
        <dbReference type="Ensembl" id="ENSCMMP00000019829.1"/>
    </source>
</evidence>
<comment type="catalytic activity">
    <reaction evidence="12">
        <text>cholesteryl 3-beta-D-glucoside + H2O = cholesterol + D-glucose</text>
        <dbReference type="Rhea" id="RHEA:11956"/>
        <dbReference type="ChEBI" id="CHEBI:4167"/>
        <dbReference type="ChEBI" id="CHEBI:15377"/>
        <dbReference type="ChEBI" id="CHEBI:16113"/>
        <dbReference type="ChEBI" id="CHEBI:17495"/>
    </reaction>
    <physiologicalReaction direction="left-to-right" evidence="12">
        <dbReference type="Rhea" id="RHEA:11957"/>
    </physiologicalReaction>
</comment>
<evidence type="ECO:0000256" key="22">
    <source>
        <dbReference type="ARBA" id="ARBA00049516"/>
    </source>
</evidence>
<evidence type="ECO:0000256" key="18">
    <source>
        <dbReference type="ARBA" id="ARBA00048698"/>
    </source>
</evidence>
<reference evidence="26" key="3">
    <citation type="submission" date="2025-09" db="UniProtKB">
        <authorList>
            <consortium name="Ensembl"/>
        </authorList>
    </citation>
    <scope>IDENTIFICATION</scope>
</reference>
<dbReference type="InterPro" id="IPR033452">
    <property type="entry name" value="GH30_C"/>
</dbReference>
<comment type="catalytic activity">
    <reaction evidence="1">
        <text>a beta-D-glucosyl-(1&lt;-&gt;1')-N-acylsphing-4-enine + H2O = an N-acylsphing-4-enine + D-glucose</text>
        <dbReference type="Rhea" id="RHEA:13269"/>
        <dbReference type="ChEBI" id="CHEBI:4167"/>
        <dbReference type="ChEBI" id="CHEBI:15377"/>
        <dbReference type="ChEBI" id="CHEBI:22801"/>
        <dbReference type="ChEBI" id="CHEBI:52639"/>
        <dbReference type="EC" id="3.2.1.45"/>
    </reaction>
    <physiologicalReaction direction="left-to-right" evidence="1">
        <dbReference type="Rhea" id="RHEA:13270"/>
    </physiologicalReaction>
</comment>
<dbReference type="GO" id="GO:0030163">
    <property type="term" value="P:protein catabolic process"/>
    <property type="evidence" value="ECO:0007669"/>
    <property type="project" value="UniProtKB-ARBA"/>
</dbReference>
<dbReference type="GO" id="GO:0042391">
    <property type="term" value="P:regulation of membrane potential"/>
    <property type="evidence" value="ECO:0007669"/>
    <property type="project" value="UniProtKB-ARBA"/>
</dbReference>
<evidence type="ECO:0000256" key="13">
    <source>
        <dbReference type="ARBA" id="ARBA00033698"/>
    </source>
</evidence>
<dbReference type="UniPathway" id="UPA00296"/>
<dbReference type="Proteomes" id="UP000694556">
    <property type="component" value="Chromosome 26"/>
</dbReference>
<evidence type="ECO:0000256" key="23">
    <source>
        <dbReference type="RuleBase" id="RU361188"/>
    </source>
</evidence>
<comment type="pathway">
    <text evidence="3">Steroid metabolism; cholesterol metabolism.</text>
</comment>
<dbReference type="Gene3D" id="3.20.20.80">
    <property type="entry name" value="Glycosidases"/>
    <property type="match status" value="1"/>
</dbReference>
<dbReference type="GO" id="GO:0042176">
    <property type="term" value="P:regulation of protein catabolic process"/>
    <property type="evidence" value="ECO:0007669"/>
    <property type="project" value="UniProtKB-ARBA"/>
</dbReference>
<evidence type="ECO:0000256" key="10">
    <source>
        <dbReference type="ARBA" id="ARBA00023098"/>
    </source>
</evidence>
<dbReference type="PANTHER" id="PTHR11069:SF23">
    <property type="entry name" value="LYSOSOMAL ACID GLUCOSYLCERAMIDASE"/>
    <property type="match status" value="1"/>
</dbReference>
<keyword evidence="27" id="KW-1185">Reference proteome</keyword>
<evidence type="ECO:0000256" key="11">
    <source>
        <dbReference type="ARBA" id="ARBA00033633"/>
    </source>
</evidence>
<comment type="catalytic activity">
    <reaction evidence="21">
        <text>beta-D-glucosyl-N-octanoylsphing-4E-enine + cholesterol = N-octanoylsphing-4-enine + cholesteryl 3-beta-D-glucoside</text>
        <dbReference type="Rhea" id="RHEA:70303"/>
        <dbReference type="ChEBI" id="CHEBI:16113"/>
        <dbReference type="ChEBI" id="CHEBI:17495"/>
        <dbReference type="ChEBI" id="CHEBI:45815"/>
        <dbReference type="ChEBI" id="CHEBI:65222"/>
    </reaction>
    <physiologicalReaction direction="left-to-right" evidence="21">
        <dbReference type="Rhea" id="RHEA:70304"/>
    </physiologicalReaction>
    <physiologicalReaction direction="right-to-left" evidence="21">
        <dbReference type="Rhea" id="RHEA:70305"/>
    </physiologicalReaction>
</comment>
<dbReference type="GO" id="GO:0004348">
    <property type="term" value="F:glucosylceramidase activity"/>
    <property type="evidence" value="ECO:0007669"/>
    <property type="project" value="UniProtKB-EC"/>
</dbReference>
<dbReference type="Pfam" id="PF02055">
    <property type="entry name" value="Glyco_hydro_30"/>
    <property type="match status" value="1"/>
</dbReference>
<evidence type="ECO:0000256" key="14">
    <source>
        <dbReference type="ARBA" id="ARBA00033703"/>
    </source>
</evidence>
<comment type="catalytic activity">
    <reaction evidence="17">
        <text>a beta-D-galactosyl-(1&lt;-&gt;1')-N-acylsphing-4-enine + cholesterol = cholesteryl 3-beta-D-galactoside + an N-acylsphing-4-enine</text>
        <dbReference type="Rhea" id="RHEA:70235"/>
        <dbReference type="ChEBI" id="CHEBI:16113"/>
        <dbReference type="ChEBI" id="CHEBI:18390"/>
        <dbReference type="ChEBI" id="CHEBI:52639"/>
        <dbReference type="ChEBI" id="CHEBI:189066"/>
    </reaction>
    <physiologicalReaction direction="left-to-right" evidence="17">
        <dbReference type="Rhea" id="RHEA:70236"/>
    </physiologicalReaction>
    <physiologicalReaction direction="right-to-left" evidence="17">
        <dbReference type="Rhea" id="RHEA:70237"/>
    </physiologicalReaction>
</comment>
<dbReference type="GO" id="GO:0008422">
    <property type="term" value="F:beta-glucosidase activity"/>
    <property type="evidence" value="ECO:0007669"/>
    <property type="project" value="UniProtKB-ARBA"/>
</dbReference>
<comment type="catalytic activity">
    <reaction evidence="14">
        <text>1-(beta-D-galactosyl)-N-dodecanoylsphing-4-enine + cholesterol = cholesteryl 3-beta-D-galactoside + N-dodecanoylsphing-4-enine</text>
        <dbReference type="Rhea" id="RHEA:70255"/>
        <dbReference type="ChEBI" id="CHEBI:16113"/>
        <dbReference type="ChEBI" id="CHEBI:72956"/>
        <dbReference type="ChEBI" id="CHEBI:73432"/>
        <dbReference type="ChEBI" id="CHEBI:189066"/>
    </reaction>
    <physiologicalReaction direction="left-to-right" evidence="14">
        <dbReference type="Rhea" id="RHEA:70256"/>
    </physiologicalReaction>
    <physiologicalReaction direction="right-to-left" evidence="14">
        <dbReference type="Rhea" id="RHEA:70257"/>
    </physiologicalReaction>
</comment>
<evidence type="ECO:0000256" key="3">
    <source>
        <dbReference type="ARBA" id="ARBA00004731"/>
    </source>
</evidence>
<comment type="catalytic activity">
    <reaction evidence="18">
        <text>beta-D-glucosyl-N-dodecanoylsphing-4-enine + cholesterol = N-dodecanoylsphing-4-enine + cholesteryl 3-beta-D-glucoside</text>
        <dbReference type="Rhea" id="RHEA:70307"/>
        <dbReference type="ChEBI" id="CHEBI:16113"/>
        <dbReference type="ChEBI" id="CHEBI:17495"/>
        <dbReference type="ChEBI" id="CHEBI:72956"/>
        <dbReference type="ChEBI" id="CHEBI:76297"/>
    </reaction>
    <physiologicalReaction direction="left-to-right" evidence="18">
        <dbReference type="Rhea" id="RHEA:70308"/>
    </physiologicalReaction>
    <physiologicalReaction direction="right-to-left" evidence="18">
        <dbReference type="Rhea" id="RHEA:70309"/>
    </physiologicalReaction>
</comment>
<evidence type="ECO:0000256" key="8">
    <source>
        <dbReference type="ARBA" id="ARBA00022801"/>
    </source>
</evidence>
<dbReference type="Pfam" id="PF17189">
    <property type="entry name" value="Glyco_hydro_30C"/>
    <property type="match status" value="1"/>
</dbReference>
<feature type="domain" description="Glycosyl hydrolase family 30 TIM-barrel" evidence="24">
    <location>
        <begin position="85"/>
        <end position="433"/>
    </location>
</feature>
<reference evidence="26" key="2">
    <citation type="submission" date="2025-08" db="UniProtKB">
        <authorList>
            <consortium name="Ensembl"/>
        </authorList>
    </citation>
    <scope>IDENTIFICATION</scope>
</reference>
<evidence type="ECO:0000256" key="21">
    <source>
        <dbReference type="ARBA" id="ARBA00049379"/>
    </source>
</evidence>
<dbReference type="GO" id="GO:0007040">
    <property type="term" value="P:lysosome organization"/>
    <property type="evidence" value="ECO:0007669"/>
    <property type="project" value="UniProtKB-ARBA"/>
</dbReference>
<reference evidence="26" key="1">
    <citation type="submission" date="2018-09" db="EMBL/GenBank/DDBJ databases">
        <title>Common duck and Muscovy duck high density SNP chip.</title>
        <authorList>
            <person name="Vignal A."/>
            <person name="Thebault N."/>
            <person name="Warren W.C."/>
        </authorList>
    </citation>
    <scope>NUCLEOTIDE SEQUENCE [LARGE SCALE GENOMIC DNA]</scope>
</reference>
<keyword evidence="8 23" id="KW-0378">Hydrolase</keyword>
<comment type="catalytic activity">
    <reaction evidence="16">
        <text>beta-D-glucosyl-(1&lt;-&gt;1)-N-octadecanoylsphing-4-enine + cholesterol = cholesteryl 3-beta-D-glucoside + N-octadecanoylsphing-4-enine</text>
        <dbReference type="Rhea" id="RHEA:70311"/>
        <dbReference type="ChEBI" id="CHEBI:16113"/>
        <dbReference type="ChEBI" id="CHEBI:17495"/>
        <dbReference type="ChEBI" id="CHEBI:72961"/>
        <dbReference type="ChEBI" id="CHEBI:84719"/>
    </reaction>
    <physiologicalReaction direction="left-to-right" evidence="16">
        <dbReference type="Rhea" id="RHEA:70312"/>
    </physiologicalReaction>
    <physiologicalReaction direction="right-to-left" evidence="16">
        <dbReference type="Rhea" id="RHEA:70313"/>
    </physiologicalReaction>
</comment>
<evidence type="ECO:0000256" key="1">
    <source>
        <dbReference type="ARBA" id="ARBA00001013"/>
    </source>
</evidence>
<evidence type="ECO:0000256" key="6">
    <source>
        <dbReference type="ARBA" id="ARBA00005382"/>
    </source>
</evidence>
<evidence type="ECO:0000256" key="2">
    <source>
        <dbReference type="ARBA" id="ARBA00004207"/>
    </source>
</evidence>
<comment type="catalytic activity">
    <reaction evidence="22">
        <text>beta-D-glucosyl-N-(9Z-octadecenoyl)-sphing-4E-enine + cholesterol = N-(9Z-octadecenoyl)-sphing-4-enine + cholesteryl 3-beta-D-glucoside</text>
        <dbReference type="Rhea" id="RHEA:58324"/>
        <dbReference type="ChEBI" id="CHEBI:16113"/>
        <dbReference type="ChEBI" id="CHEBI:17495"/>
        <dbReference type="ChEBI" id="CHEBI:77996"/>
        <dbReference type="ChEBI" id="CHEBI:139140"/>
    </reaction>
    <physiologicalReaction direction="left-to-right" evidence="22">
        <dbReference type="Rhea" id="RHEA:58325"/>
    </physiologicalReaction>
    <physiologicalReaction direction="right-to-left" evidence="22">
        <dbReference type="Rhea" id="RHEA:58326"/>
    </physiologicalReaction>
</comment>
<comment type="similarity">
    <text evidence="6 23">Belongs to the glycosyl hydrolase 30 family.</text>
</comment>
<evidence type="ECO:0000256" key="19">
    <source>
        <dbReference type="ARBA" id="ARBA00048817"/>
    </source>
</evidence>
<dbReference type="InterPro" id="IPR001139">
    <property type="entry name" value="Glyco_hydro_30"/>
</dbReference>
<dbReference type="GO" id="GO:0008203">
    <property type="term" value="P:cholesterol metabolic process"/>
    <property type="evidence" value="ECO:0007669"/>
    <property type="project" value="UniProtKB-UniPathway"/>
</dbReference>
<evidence type="ECO:0000256" key="5">
    <source>
        <dbReference type="ARBA" id="ARBA00005189"/>
    </source>
</evidence>
<evidence type="ECO:0000256" key="4">
    <source>
        <dbReference type="ARBA" id="ARBA00004991"/>
    </source>
</evidence>
<evidence type="ECO:0000313" key="27">
    <source>
        <dbReference type="Proteomes" id="UP000694556"/>
    </source>
</evidence>
<dbReference type="InterPro" id="IPR033453">
    <property type="entry name" value="Glyco_hydro_30_TIM-barrel"/>
</dbReference>
<dbReference type="GO" id="GO:0006680">
    <property type="term" value="P:glucosylceramide catabolic process"/>
    <property type="evidence" value="ECO:0007669"/>
    <property type="project" value="UniProtKB-ARBA"/>
</dbReference>
<feature type="domain" description="Glycosyl hydrolase family 30 beta sandwich" evidence="25">
    <location>
        <begin position="436"/>
        <end position="501"/>
    </location>
</feature>
<dbReference type="Ensembl" id="ENSCMMT00000021762.1">
    <property type="protein sequence ID" value="ENSCMMP00000019829.1"/>
    <property type="gene ID" value="ENSCMMG00000012464.1"/>
</dbReference>
<dbReference type="GO" id="GO:0006914">
    <property type="term" value="P:autophagy"/>
    <property type="evidence" value="ECO:0007669"/>
    <property type="project" value="UniProtKB-ARBA"/>
</dbReference>
<dbReference type="GO" id="GO:0010605">
    <property type="term" value="P:negative regulation of macromolecule metabolic process"/>
    <property type="evidence" value="ECO:0007669"/>
    <property type="project" value="UniProtKB-ARBA"/>
</dbReference>
<keyword evidence="10 23" id="KW-0443">Lipid metabolism</keyword>
<dbReference type="AlphaFoldDB" id="A0A8C3CI32"/>
<evidence type="ECO:0000256" key="12">
    <source>
        <dbReference type="ARBA" id="ARBA00033646"/>
    </source>
</evidence>
<dbReference type="SUPFAM" id="SSF51011">
    <property type="entry name" value="Glycosyl hydrolase domain"/>
    <property type="match status" value="1"/>
</dbReference>
<comment type="pathway">
    <text evidence="5">Lipid metabolism.</text>
</comment>